<evidence type="ECO:0008006" key="4">
    <source>
        <dbReference type="Google" id="ProtNLM"/>
    </source>
</evidence>
<gene>
    <name evidence="2" type="ORF">K8F61_16085</name>
</gene>
<dbReference type="RefSeq" id="WP_231819842.1">
    <property type="nucleotide sequence ID" value="NZ_CP082781.1"/>
</dbReference>
<keyword evidence="1" id="KW-0472">Membrane</keyword>
<evidence type="ECO:0000313" key="2">
    <source>
        <dbReference type="EMBL" id="UGS26143.1"/>
    </source>
</evidence>
<feature type="transmembrane region" description="Helical" evidence="1">
    <location>
        <begin position="114"/>
        <end position="137"/>
    </location>
</feature>
<protein>
    <recommendedName>
        <fullName evidence="4">DUF2178 domain-containing protein</fullName>
    </recommendedName>
</protein>
<keyword evidence="1" id="KW-1133">Transmembrane helix</keyword>
<evidence type="ECO:0000256" key="1">
    <source>
        <dbReference type="SAM" id="Phobius"/>
    </source>
</evidence>
<proteinExistence type="predicted"/>
<keyword evidence="1" id="KW-0812">Transmembrane</keyword>
<sequence length="143" mass="15109">MVYHERAAWTELVVGIAGVVVYAILLSVSAAGGPLTGVDWPPLMIGTIGGGVLLAILLTIGWGILARARDREAMATDIRDRDIGWMGGRVEHAFLVIAGLGVLVLCALRADVFWIAHVMFAGFAVSSILGGVARVIAYRRGLV</sequence>
<reference evidence="2 3" key="1">
    <citation type="submission" date="2023-01" db="EMBL/GenBank/DDBJ databases">
        <title>Characterization of estradiol degrading bacteria Microbacterium sp. MZT7 and reveal degrading genes through genome analysis.</title>
        <authorList>
            <person name="Hao P."/>
            <person name="Gao Y."/>
        </authorList>
    </citation>
    <scope>NUCLEOTIDE SEQUENCE [LARGE SCALE GENOMIC DNA]</scope>
    <source>
        <strain evidence="2 3">MZT7</strain>
    </source>
</reference>
<accession>A0ABY3RPX9</accession>
<dbReference type="EMBL" id="CP082781">
    <property type="protein sequence ID" value="UGS26143.1"/>
    <property type="molecule type" value="Genomic_DNA"/>
</dbReference>
<keyword evidence="3" id="KW-1185">Reference proteome</keyword>
<evidence type="ECO:0000313" key="3">
    <source>
        <dbReference type="Proteomes" id="UP001199642"/>
    </source>
</evidence>
<organism evidence="2 3">
    <name type="scientific">Microbacterium resistens</name>
    <dbReference type="NCBI Taxonomy" id="156977"/>
    <lineage>
        <taxon>Bacteria</taxon>
        <taxon>Bacillati</taxon>
        <taxon>Actinomycetota</taxon>
        <taxon>Actinomycetes</taxon>
        <taxon>Micrococcales</taxon>
        <taxon>Microbacteriaceae</taxon>
        <taxon>Microbacterium</taxon>
    </lineage>
</organism>
<feature type="transmembrane region" description="Helical" evidence="1">
    <location>
        <begin position="86"/>
        <end position="108"/>
    </location>
</feature>
<feature type="transmembrane region" description="Helical" evidence="1">
    <location>
        <begin position="12"/>
        <end position="31"/>
    </location>
</feature>
<dbReference type="Proteomes" id="UP001199642">
    <property type="component" value="Chromosome"/>
</dbReference>
<name>A0ABY3RPX9_9MICO</name>
<feature type="transmembrane region" description="Helical" evidence="1">
    <location>
        <begin position="43"/>
        <end position="65"/>
    </location>
</feature>